<dbReference type="Proteomes" id="UP000782705">
    <property type="component" value="Unassembled WGS sequence"/>
</dbReference>
<name>A0ABQ6Z1A9_9ENTE</name>
<keyword evidence="3" id="KW-1185">Reference proteome</keyword>
<sequence>MARLKSKLFLKIEIIEVLSNETDFLSAQQIAKRLDHITPSNVRSACLDLQADFKKLYTKDEVMLMINKRRGVKLIRNNVNIQRLVEDFFMNDLSYNLYKALFLQKDISTLEFCEQNYISKSTLARYLTRLNRILAHHQIHVTLSDKITITGPVSKLLSNFQYYFFMVHRSLNRLSWFPDKEKYIQLTQQILIYLEIDINEKKLQFLSLLVLILVQTNKIHGSVTLDESAMQYHSLYRFKSKPDFLPELSERDWQFLLLSLYALDFIPSGKIVAKRSSQLFKEEIHIWLSAFETYFRPLNLKEKECLGASLDRQIQFQSMFLVNNFLLNILGLRNFDSFDKAFPVYHQQFELFWIDVTQKSPQFKDSDYHKFISFLGVTAIVNPVLFNPRVKIFVYSDFVSLHKIFIEKRINYYLAKYNIIFVADCQEADVIVSTTDLSELAQHAQPIVYIYASLTNIDLQNIEKQVDALFLPQTNNQRKSAFVDYVE</sequence>
<evidence type="ECO:0000259" key="1">
    <source>
        <dbReference type="Pfam" id="PF05043"/>
    </source>
</evidence>
<dbReference type="InterPro" id="IPR036388">
    <property type="entry name" value="WH-like_DNA-bd_sf"/>
</dbReference>
<evidence type="ECO:0000313" key="3">
    <source>
        <dbReference type="Proteomes" id="UP000782705"/>
    </source>
</evidence>
<accession>A0ABQ6Z1A9</accession>
<dbReference type="Gene3D" id="1.10.10.10">
    <property type="entry name" value="Winged helix-like DNA-binding domain superfamily/Winged helix DNA-binding domain"/>
    <property type="match status" value="1"/>
</dbReference>
<dbReference type="Pfam" id="PF05043">
    <property type="entry name" value="Mga"/>
    <property type="match status" value="1"/>
</dbReference>
<reference evidence="2 3" key="1">
    <citation type="submission" date="2016-06" db="EMBL/GenBank/DDBJ databases">
        <title>Four novel species of enterococci isolated from chicken manure.</title>
        <authorList>
            <person name="Van Tyne D."/>
        </authorList>
    </citation>
    <scope>NUCLEOTIDE SEQUENCE [LARGE SCALE GENOMIC DNA]</scope>
    <source>
        <strain evidence="2 3">CU12B</strain>
    </source>
</reference>
<feature type="domain" description="Mga helix-turn-helix" evidence="1">
    <location>
        <begin position="78"/>
        <end position="155"/>
    </location>
</feature>
<dbReference type="RefSeq" id="WP_161901655.1">
    <property type="nucleotide sequence ID" value="NZ_MAEL01000031.1"/>
</dbReference>
<dbReference type="InterPro" id="IPR007737">
    <property type="entry name" value="Mga_HTH"/>
</dbReference>
<organism evidence="2 3">
    <name type="scientific">Candidatus Enterococcus willemsii</name>
    <dbReference type="NCBI Taxonomy" id="1857215"/>
    <lineage>
        <taxon>Bacteria</taxon>
        <taxon>Bacillati</taxon>
        <taxon>Bacillota</taxon>
        <taxon>Bacilli</taxon>
        <taxon>Lactobacillales</taxon>
        <taxon>Enterococcaceae</taxon>
        <taxon>Enterococcus</taxon>
    </lineage>
</organism>
<evidence type="ECO:0000313" key="2">
    <source>
        <dbReference type="EMBL" id="KAF1304627.1"/>
    </source>
</evidence>
<proteinExistence type="predicted"/>
<gene>
    <name evidence="2" type="ORF">BAU17_10520</name>
</gene>
<protein>
    <recommendedName>
        <fullName evidence="1">Mga helix-turn-helix domain-containing protein</fullName>
    </recommendedName>
</protein>
<comment type="caution">
    <text evidence="2">The sequence shown here is derived from an EMBL/GenBank/DDBJ whole genome shotgun (WGS) entry which is preliminary data.</text>
</comment>
<dbReference type="EMBL" id="MAEL01000031">
    <property type="protein sequence ID" value="KAF1304627.1"/>
    <property type="molecule type" value="Genomic_DNA"/>
</dbReference>